<dbReference type="GO" id="GO:0007034">
    <property type="term" value="P:vacuolar transport"/>
    <property type="evidence" value="ECO:0007669"/>
    <property type="project" value="TreeGrafter"/>
</dbReference>
<dbReference type="Proteomes" id="UP001418222">
    <property type="component" value="Unassembled WGS sequence"/>
</dbReference>
<dbReference type="GO" id="GO:0016197">
    <property type="term" value="P:endosomal transport"/>
    <property type="evidence" value="ECO:0007669"/>
    <property type="project" value="TreeGrafter"/>
</dbReference>
<name>A0AAP0BG78_9ASPA</name>
<dbReference type="GO" id="GO:1901096">
    <property type="term" value="P:regulation of autophagosome maturation"/>
    <property type="evidence" value="ECO:0007669"/>
    <property type="project" value="TreeGrafter"/>
</dbReference>
<evidence type="ECO:0000256" key="1">
    <source>
        <dbReference type="SAM" id="MobiDB-lite"/>
    </source>
</evidence>
<dbReference type="EMBL" id="JBBWWQ010000009">
    <property type="protein sequence ID" value="KAK8938462.1"/>
    <property type="molecule type" value="Genomic_DNA"/>
</dbReference>
<organism evidence="2 3">
    <name type="scientific">Platanthera zijinensis</name>
    <dbReference type="NCBI Taxonomy" id="2320716"/>
    <lineage>
        <taxon>Eukaryota</taxon>
        <taxon>Viridiplantae</taxon>
        <taxon>Streptophyta</taxon>
        <taxon>Embryophyta</taxon>
        <taxon>Tracheophyta</taxon>
        <taxon>Spermatophyta</taxon>
        <taxon>Magnoliopsida</taxon>
        <taxon>Liliopsida</taxon>
        <taxon>Asparagales</taxon>
        <taxon>Orchidaceae</taxon>
        <taxon>Orchidoideae</taxon>
        <taxon>Orchideae</taxon>
        <taxon>Orchidinae</taxon>
        <taxon>Platanthera</taxon>
    </lineage>
</organism>
<feature type="region of interest" description="Disordered" evidence="1">
    <location>
        <begin position="249"/>
        <end position="275"/>
    </location>
</feature>
<accession>A0AAP0BG78</accession>
<dbReference type="PANTHER" id="PTHR21481">
    <property type="entry name" value="PROTEIN CLEC16A"/>
    <property type="match status" value="1"/>
</dbReference>
<dbReference type="AlphaFoldDB" id="A0AAP0BG78"/>
<keyword evidence="3" id="KW-1185">Reference proteome</keyword>
<proteinExistence type="predicted"/>
<feature type="compositionally biased region" description="Polar residues" evidence="1">
    <location>
        <begin position="258"/>
        <end position="275"/>
    </location>
</feature>
<dbReference type="PANTHER" id="PTHR21481:SF4">
    <property type="entry name" value="PROTEIN TRANSPARENT TESTA 9"/>
    <property type="match status" value="1"/>
</dbReference>
<reference evidence="2 3" key="1">
    <citation type="journal article" date="2022" name="Nat. Plants">
        <title>Genomes of leafy and leafless Platanthera orchids illuminate the evolution of mycoheterotrophy.</title>
        <authorList>
            <person name="Li M.H."/>
            <person name="Liu K.W."/>
            <person name="Li Z."/>
            <person name="Lu H.C."/>
            <person name="Ye Q.L."/>
            <person name="Zhang D."/>
            <person name="Wang J.Y."/>
            <person name="Li Y.F."/>
            <person name="Zhong Z.M."/>
            <person name="Liu X."/>
            <person name="Yu X."/>
            <person name="Liu D.K."/>
            <person name="Tu X.D."/>
            <person name="Liu B."/>
            <person name="Hao Y."/>
            <person name="Liao X.Y."/>
            <person name="Jiang Y.T."/>
            <person name="Sun W.H."/>
            <person name="Chen J."/>
            <person name="Chen Y.Q."/>
            <person name="Ai Y."/>
            <person name="Zhai J.W."/>
            <person name="Wu S.S."/>
            <person name="Zhou Z."/>
            <person name="Hsiao Y.Y."/>
            <person name="Wu W.L."/>
            <person name="Chen Y.Y."/>
            <person name="Lin Y.F."/>
            <person name="Hsu J.L."/>
            <person name="Li C.Y."/>
            <person name="Wang Z.W."/>
            <person name="Zhao X."/>
            <person name="Zhong W.Y."/>
            <person name="Ma X.K."/>
            <person name="Ma L."/>
            <person name="Huang J."/>
            <person name="Chen G.Z."/>
            <person name="Huang M.Z."/>
            <person name="Huang L."/>
            <person name="Peng D.H."/>
            <person name="Luo Y.B."/>
            <person name="Zou S.Q."/>
            <person name="Chen S.P."/>
            <person name="Lan S."/>
            <person name="Tsai W.C."/>
            <person name="Van de Peer Y."/>
            <person name="Liu Z.J."/>
        </authorList>
    </citation>
    <scope>NUCLEOTIDE SEQUENCE [LARGE SCALE GENOMIC DNA]</scope>
    <source>
        <strain evidence="2">Lor287</strain>
    </source>
</reference>
<gene>
    <name evidence="2" type="ORF">KSP39_PZI011185</name>
</gene>
<comment type="caution">
    <text evidence="2">The sequence shown here is derived from an EMBL/GenBank/DDBJ whole genome shotgun (WGS) entry which is preliminary data.</text>
</comment>
<evidence type="ECO:0000313" key="2">
    <source>
        <dbReference type="EMBL" id="KAK8938462.1"/>
    </source>
</evidence>
<evidence type="ECO:0000313" key="3">
    <source>
        <dbReference type="Proteomes" id="UP001418222"/>
    </source>
</evidence>
<dbReference type="InterPro" id="IPR039272">
    <property type="entry name" value="CLEC16A/TT9"/>
</dbReference>
<protein>
    <submittedName>
        <fullName evidence="2">Uncharacterized protein</fullName>
    </submittedName>
</protein>
<dbReference type="GO" id="GO:0005770">
    <property type="term" value="C:late endosome"/>
    <property type="evidence" value="ECO:0007669"/>
    <property type="project" value="TreeGrafter"/>
</dbReference>
<sequence length="275" mass="30988">MNGEIVGEQLKHLYLLKIRSPYYYRHVPSLQEHLSLDGLQYQLNSFPGESSFTAGQRMSEMVKAFVLQRQLLIFSSGGCLAEQPPLSSPLNSPSYHLTETVGLDSLAPKSGSEINFEKALPCRIAFERGKERHLSFLAFSKGVSGWIILLEELPLNQQRGVVRVAAPLAGSDPRIDENHPKWLHLRIRPPNLPAPDVNHDQSRRSKSKVLVDGRWTLAFKDEDACRSAESMVVDEMRRLQSQVEQRLKPLVEDHVIRDSSNTPQESSDDPSPNTE</sequence>
<dbReference type="GO" id="GO:0005794">
    <property type="term" value="C:Golgi apparatus"/>
    <property type="evidence" value="ECO:0007669"/>
    <property type="project" value="TreeGrafter"/>
</dbReference>